<gene>
    <name evidence="1" type="ORF">SK803_27765</name>
</gene>
<evidence type="ECO:0000313" key="1">
    <source>
        <dbReference type="EMBL" id="MDX8034033.1"/>
    </source>
</evidence>
<accession>A0ABU4T7A8</accession>
<dbReference type="Proteomes" id="UP001285521">
    <property type="component" value="Unassembled WGS sequence"/>
</dbReference>
<name>A0ABU4T7A8_9PSEU</name>
<keyword evidence="2" id="KW-1185">Reference proteome</keyword>
<dbReference type="EMBL" id="JAXAVW010000024">
    <property type="protein sequence ID" value="MDX8034033.1"/>
    <property type="molecule type" value="Genomic_DNA"/>
</dbReference>
<protein>
    <submittedName>
        <fullName evidence="1">Uncharacterized protein</fullName>
    </submittedName>
</protein>
<proteinExistence type="predicted"/>
<dbReference type="RefSeq" id="WP_319969053.1">
    <property type="nucleotide sequence ID" value="NZ_JAXAVW010000024.1"/>
</dbReference>
<evidence type="ECO:0000313" key="2">
    <source>
        <dbReference type="Proteomes" id="UP001285521"/>
    </source>
</evidence>
<comment type="caution">
    <text evidence="1">The sequence shown here is derived from an EMBL/GenBank/DDBJ whole genome shotgun (WGS) entry which is preliminary data.</text>
</comment>
<reference evidence="1 2" key="1">
    <citation type="submission" date="2023-11" db="EMBL/GenBank/DDBJ databases">
        <title>Lentzea sokolovensis, sp. nov., Lentzea kristufkii, sp. nov., and Lentzea miocenensis, sp. nov., rare actinobacteria from Sokolov Coal Basin, Miocene lacustrine sediment, Czech Republic.</title>
        <authorList>
            <person name="Lara A."/>
            <person name="Kotroba L."/>
            <person name="Nouioui I."/>
            <person name="Neumann-Schaal M."/>
            <person name="Mast Y."/>
            <person name="Chronakova A."/>
        </authorList>
    </citation>
    <scope>NUCLEOTIDE SEQUENCE [LARGE SCALE GENOMIC DNA]</scope>
    <source>
        <strain evidence="1 2">BCCO 10_0856</strain>
    </source>
</reference>
<reference evidence="1 2" key="2">
    <citation type="submission" date="2023-11" db="EMBL/GenBank/DDBJ databases">
        <authorList>
            <person name="Lara A.C."/>
            <person name="Chronakova A."/>
        </authorList>
    </citation>
    <scope>NUCLEOTIDE SEQUENCE [LARGE SCALE GENOMIC DNA]</scope>
    <source>
        <strain evidence="1 2">BCCO 10_0856</strain>
    </source>
</reference>
<sequence length="70" mass="7498">MTLALNVADPLLSDDYGKAAFDAVGPVLLIGWAEVGPGMLQSISQAGRSRQAQLLAVSHEHRAYEMSERS</sequence>
<organism evidence="1 2">
    <name type="scientific">Lentzea miocenica</name>
    <dbReference type="NCBI Taxonomy" id="3095431"/>
    <lineage>
        <taxon>Bacteria</taxon>
        <taxon>Bacillati</taxon>
        <taxon>Actinomycetota</taxon>
        <taxon>Actinomycetes</taxon>
        <taxon>Pseudonocardiales</taxon>
        <taxon>Pseudonocardiaceae</taxon>
        <taxon>Lentzea</taxon>
    </lineage>
</organism>